<gene>
    <name evidence="2" type="ORF">NSCI0253_LOCUS11842</name>
</gene>
<feature type="region of interest" description="Disordered" evidence="1">
    <location>
        <begin position="134"/>
        <end position="155"/>
    </location>
</feature>
<protein>
    <submittedName>
        <fullName evidence="2">Uncharacterized protein</fullName>
    </submittedName>
</protein>
<organism evidence="2">
    <name type="scientific">Noctiluca scintillans</name>
    <name type="common">Sea sparkle</name>
    <name type="synonym">Red tide dinoflagellate</name>
    <dbReference type="NCBI Taxonomy" id="2966"/>
    <lineage>
        <taxon>Eukaryota</taxon>
        <taxon>Sar</taxon>
        <taxon>Alveolata</taxon>
        <taxon>Dinophyceae</taxon>
        <taxon>Noctilucales</taxon>
        <taxon>Noctilucaceae</taxon>
        <taxon>Noctiluca</taxon>
    </lineage>
</organism>
<feature type="region of interest" description="Disordered" evidence="1">
    <location>
        <begin position="1"/>
        <end position="33"/>
    </location>
</feature>
<sequence>MSLVPSHLQGPVDSCNLSPGAAENKRGTLSRTSSPWADRLGLARDNLERSNTLCGSVGSLDGHHHWRNDCGPVSPSRTPPRTEDHEPTHDTVTLASSSARDSETAPTTCTSSTPLGSPAVNLYAGSLRSVAGERRLGGQPSRSQNLLQQRAVPGPGAVLRRAVTVPDNITDNTGDSEGQSHPLLKAERVQRLRSSGSPVLLGGVRERRPSNCSAKKGSPLLQPRSLSHSATHDASVDSTPSSAVEPSTALLSVSPVLAAKRTSADELDARLSFLEGTITAQMQYLSEQLVGLGLTQKQATGTSEAKQDSSTNGLNDWGQDKDEVLNSISTLQDEVASLRSLVRSGGVAGSIVSEHDSVVAMHTDFQEKISSMSCEIEAQFRTLREDLQRKEEVSMAMCMEVHAEACRLKEDFRKHETEFHEAQTSVDAIRENLEQQIGSSVGNGPSRDQILMDISSLRSALDDLADKSIGHTARLDDLQRDFLDTAAIDQVRVSVTELQERVEQELVGLGRMECDPGTWASDEVALQSSVEREIVALTRRVDTQCRKVHVHNR</sequence>
<feature type="compositionally biased region" description="Basic and acidic residues" evidence="1">
    <location>
        <begin position="80"/>
        <end position="89"/>
    </location>
</feature>
<dbReference type="AlphaFoldDB" id="A0A7S0ZZ81"/>
<name>A0A7S0ZZ81_NOCSC</name>
<dbReference type="EMBL" id="HBFQ01017033">
    <property type="protein sequence ID" value="CAD8837494.1"/>
    <property type="molecule type" value="Transcribed_RNA"/>
</dbReference>
<evidence type="ECO:0000256" key="1">
    <source>
        <dbReference type="SAM" id="MobiDB-lite"/>
    </source>
</evidence>
<feature type="compositionally biased region" description="Polar residues" evidence="1">
    <location>
        <begin position="236"/>
        <end position="247"/>
    </location>
</feature>
<accession>A0A7S0ZZ81</accession>
<reference evidence="2" key="1">
    <citation type="submission" date="2021-01" db="EMBL/GenBank/DDBJ databases">
        <authorList>
            <person name="Corre E."/>
            <person name="Pelletier E."/>
            <person name="Niang G."/>
            <person name="Scheremetjew M."/>
            <person name="Finn R."/>
            <person name="Kale V."/>
            <person name="Holt S."/>
            <person name="Cochrane G."/>
            <person name="Meng A."/>
            <person name="Brown T."/>
            <person name="Cohen L."/>
        </authorList>
    </citation>
    <scope>NUCLEOTIDE SEQUENCE</scope>
</reference>
<feature type="region of interest" description="Disordered" evidence="1">
    <location>
        <begin position="70"/>
        <end position="116"/>
    </location>
</feature>
<feature type="compositionally biased region" description="Polar residues" evidence="1">
    <location>
        <begin position="90"/>
        <end position="115"/>
    </location>
</feature>
<proteinExistence type="predicted"/>
<feature type="region of interest" description="Disordered" evidence="1">
    <location>
        <begin position="194"/>
        <end position="247"/>
    </location>
</feature>
<evidence type="ECO:0000313" key="2">
    <source>
        <dbReference type="EMBL" id="CAD8837494.1"/>
    </source>
</evidence>